<accession>A0A9D4RC98</accession>
<evidence type="ECO:0000313" key="2">
    <source>
        <dbReference type="EMBL" id="KAH3861467.1"/>
    </source>
</evidence>
<dbReference type="EMBL" id="JAIWYP010000002">
    <property type="protein sequence ID" value="KAH3861467.1"/>
    <property type="molecule type" value="Genomic_DNA"/>
</dbReference>
<proteinExistence type="predicted"/>
<dbReference type="Proteomes" id="UP000828390">
    <property type="component" value="Unassembled WGS sequence"/>
</dbReference>
<keyword evidence="3" id="KW-1185">Reference proteome</keyword>
<dbReference type="AlphaFoldDB" id="A0A9D4RC98"/>
<name>A0A9D4RC98_DREPO</name>
<reference evidence="2" key="2">
    <citation type="submission" date="2020-11" db="EMBL/GenBank/DDBJ databases">
        <authorList>
            <person name="McCartney M.A."/>
            <person name="Auch B."/>
            <person name="Kono T."/>
            <person name="Mallez S."/>
            <person name="Becker A."/>
            <person name="Gohl D.M."/>
            <person name="Silverstein K.A.T."/>
            <person name="Koren S."/>
            <person name="Bechman K.B."/>
            <person name="Herman A."/>
            <person name="Abrahante J.E."/>
            <person name="Garbe J."/>
        </authorList>
    </citation>
    <scope>NUCLEOTIDE SEQUENCE</scope>
    <source>
        <strain evidence="2">Duluth1</strain>
        <tissue evidence="2">Whole animal</tissue>
    </source>
</reference>
<gene>
    <name evidence="2" type="ORF">DPMN_024397</name>
</gene>
<sequence>MGEAGGRVLDISVNPSNKDTNGNSTGLCGSLNNDQSDDFENQDAFINMWKVKLNSSLFASEMYHKDLEPWLFPTCSCKKNNIGNNDYTCDRSLTGCTRGTLTGYRSCNEVTNSRPVRSVSGHVKERHMRIPVTHQRSSNKSVVSYKINLINTEN</sequence>
<protein>
    <submittedName>
        <fullName evidence="2">Uncharacterized protein</fullName>
    </submittedName>
</protein>
<organism evidence="2 3">
    <name type="scientific">Dreissena polymorpha</name>
    <name type="common">Zebra mussel</name>
    <name type="synonym">Mytilus polymorpha</name>
    <dbReference type="NCBI Taxonomy" id="45954"/>
    <lineage>
        <taxon>Eukaryota</taxon>
        <taxon>Metazoa</taxon>
        <taxon>Spiralia</taxon>
        <taxon>Lophotrochozoa</taxon>
        <taxon>Mollusca</taxon>
        <taxon>Bivalvia</taxon>
        <taxon>Autobranchia</taxon>
        <taxon>Heteroconchia</taxon>
        <taxon>Euheterodonta</taxon>
        <taxon>Imparidentia</taxon>
        <taxon>Neoheterodontei</taxon>
        <taxon>Myida</taxon>
        <taxon>Dreissenoidea</taxon>
        <taxon>Dreissenidae</taxon>
        <taxon>Dreissena</taxon>
    </lineage>
</organism>
<evidence type="ECO:0000313" key="3">
    <source>
        <dbReference type="Proteomes" id="UP000828390"/>
    </source>
</evidence>
<feature type="compositionally biased region" description="Polar residues" evidence="1">
    <location>
        <begin position="13"/>
        <end position="27"/>
    </location>
</feature>
<comment type="caution">
    <text evidence="2">The sequence shown here is derived from an EMBL/GenBank/DDBJ whole genome shotgun (WGS) entry which is preliminary data.</text>
</comment>
<evidence type="ECO:0000256" key="1">
    <source>
        <dbReference type="SAM" id="MobiDB-lite"/>
    </source>
</evidence>
<reference evidence="2" key="1">
    <citation type="journal article" date="2019" name="bioRxiv">
        <title>The Genome of the Zebra Mussel, Dreissena polymorpha: A Resource for Invasive Species Research.</title>
        <authorList>
            <person name="McCartney M.A."/>
            <person name="Auch B."/>
            <person name="Kono T."/>
            <person name="Mallez S."/>
            <person name="Zhang Y."/>
            <person name="Obille A."/>
            <person name="Becker A."/>
            <person name="Abrahante J.E."/>
            <person name="Garbe J."/>
            <person name="Badalamenti J.P."/>
            <person name="Herman A."/>
            <person name="Mangelson H."/>
            <person name="Liachko I."/>
            <person name="Sullivan S."/>
            <person name="Sone E.D."/>
            <person name="Koren S."/>
            <person name="Silverstein K.A.T."/>
            <person name="Beckman K.B."/>
            <person name="Gohl D.M."/>
        </authorList>
    </citation>
    <scope>NUCLEOTIDE SEQUENCE</scope>
    <source>
        <strain evidence="2">Duluth1</strain>
        <tissue evidence="2">Whole animal</tissue>
    </source>
</reference>
<feature type="region of interest" description="Disordered" evidence="1">
    <location>
        <begin position="1"/>
        <end position="27"/>
    </location>
</feature>